<reference evidence="6" key="1">
    <citation type="journal article" date="2020" name="Genome Biol.">
        <title>Gamete binning: chromosome-level and haplotype-resolved genome assembly enabled by high-throughput single-cell sequencing of gamete genomes.</title>
        <authorList>
            <person name="Campoy J.A."/>
            <person name="Sun H."/>
            <person name="Goel M."/>
            <person name="Jiao W.-B."/>
            <person name="Folz-Donahue K."/>
            <person name="Wang N."/>
            <person name="Rubio M."/>
            <person name="Liu C."/>
            <person name="Kukat C."/>
            <person name="Ruiz D."/>
            <person name="Huettel B."/>
            <person name="Schneeberger K."/>
        </authorList>
    </citation>
    <scope>NUCLEOTIDE SEQUENCE [LARGE SCALE GENOMIC DNA]</scope>
    <source>
        <strain evidence="6">cv. Rojo Pasion</strain>
    </source>
</reference>
<proteinExistence type="predicted"/>
<feature type="region of interest" description="Disordered" evidence="2">
    <location>
        <begin position="1"/>
        <end position="108"/>
    </location>
</feature>
<keyword evidence="6" id="KW-1185">Reference proteome</keyword>
<protein>
    <submittedName>
        <fullName evidence="4">Uncharacterized protein</fullName>
    </submittedName>
</protein>
<feature type="coiled-coil region" evidence="1">
    <location>
        <begin position="746"/>
        <end position="878"/>
    </location>
</feature>
<dbReference type="EMBL" id="CAEKKB010000001">
    <property type="protein sequence ID" value="CAB4297131.1"/>
    <property type="molecule type" value="Genomic_DNA"/>
</dbReference>
<dbReference type="PANTHER" id="PTHR43939">
    <property type="entry name" value="COILED-COIL DOMAIN-CONTAINING PROTEIN 158"/>
    <property type="match status" value="1"/>
</dbReference>
<dbReference type="EMBL" id="CAEKDK010000001">
    <property type="protein sequence ID" value="CAB4266573.1"/>
    <property type="molecule type" value="Genomic_DNA"/>
</dbReference>
<feature type="coiled-coil region" evidence="1">
    <location>
        <begin position="1913"/>
        <end position="2062"/>
    </location>
</feature>
<feature type="coiled-coil region" evidence="1">
    <location>
        <begin position="1730"/>
        <end position="1827"/>
    </location>
</feature>
<feature type="coiled-coil region" evidence="1">
    <location>
        <begin position="1074"/>
        <end position="1150"/>
    </location>
</feature>
<sequence length="2909" mass="324328">MDKNKSRTDLLAAGRKKLQQYRQKKDSKGSGSHGKSSKKSGQLDQNEADADAVSSATKSAALPQAPEGETESPVDANLNIINSSGSHSGEKSAASETAAGPSVVPITHQTSVVETPIDQNAESPSQEVGVTKHDVEFSVRNEGENTGTADAEVARVISSDTLHVVDSGGQAKNANMSIPVDVSAQPASVDVAAGMCVTVDTESLSREEESLPSQENINTVLMQQREDQVTDVGAMQEADGLDAKKYNHRHGAEVELKGDNMLSSSELDRSVESFSGEAPSVDEQIGKVDEACDGILVFASDTKQSDPSREAEVKLEGDNMFSSSEFDRSVESFSGEAPSVDEQTGKVDEASDGMLVFASDTKQSDPSCEAEVKLEGDKILSLSEIDRTAEALTNLASSVDGQTGKADEASVPAGATMSDGLTVSASALPEADGSLLVSAVVPTEQKREDVPGSYFEEKSEVQFGSGSEQGGEERRDVAEDFHQKHLLDGCERPPQINEVSPDKGWTASPVADVSSISLSQLTEVIRRLNEEEFRILLKSIESVSNSFPGTTNLIGPEYGFPESFERLKEELILTNFTKDIFHLQLAQQSEMQVEFDCQRNQLLDETSLLRASLNEVCEKNQYLAEELAECRCELQHVASGKKELQNQFQTAKAEAEEFSARANELHSSLERSQQDLSRLSEELADCKSLVAALQVENEKLHGTFASMDEDRKKLVEQNDLHLHEKEKLSADLVDCKSFMAALQGQISNLSGSLGSVTEERKKLEEEKEHLSSENEKLAIELADSKNLVLALQVENGNLNASLGLVTVERKKLEEEKEYSAHEIERLSSELLVLQERLSAEHGEHMRVVIDLKETTARLEQLTEENIFLTSSLDILKAKMREVDEDGIKIPAQAGEAENQVELSEVQSRGHEIATESENFHQVPGKEDSEVSFIMVEKPFSDGCVGGSLFLNLGCEIFDDSFGFVALKGRLEEANKMLNKLVLEIEGICSHSESLNRSDGKVSTPPVSKLIQAFESKAHLEELDVEERGLTNNQSPADSIASVREQTGNLRALFEQLHRDAANASVLLKEEQEGRKTANATFGELKDQYEALEEHSKKLEATNIELGVLYEALEQHRGSIETRNSELVVLCESLQLQVTNLEAENVEVGRKLHGYESRISQLQSRLHDLHTSSNDMVSQISDQLENFHKEAAERILILEQHWNSTIAPVVEAIGKLDESLGSSPTTPVSHVCLDTISHFVSSVYDAVSVIEDLKGKLQSSQMDREAICTLYKEVNEKCDDLHGKNELASDTLCKLYDSLQKLIRVLHGSIDESEMNLENEKLPDPLDYSNFVTVIEQLENFLSERLQLQSVNKKINSELLDRTEEIEVLKQRCLDASSIQKLIKDVEGVLKMEHAEVHVDKMPASRLESLVSCLVRKYEEADVQVGLSQEGFQSKAMELTSMQEEIQHLNALCFQRESETIVVKESLRHAEDALLLARSELQEKLNELEQSEQRVSSLREKLSIAVSKGKGLIVQRDGLKQSLTEKSSELERFLQELQLKDSRLVEVETKLKAYSEAGERVEALESELSYIRNSATALRESFLLKDSVLQRIEEILEDLDLPENFHSRDIIEKIDWLARSATGNTFPLTDSDQKSSAGGGSYSDAGFVVMDSWKDDVQPNSDSSDDIKRKYDELQSKFYGLAEQNEMLEQSLMERNNLVQRWEELLDRFDMPSHLRSMEPEDRIEWLRKALSEAEGDNISLQQKVVNLENYCVSLSADLEDSKRRISDLEEELQTFIDERNNLSQRLEVLINDHDKISAKAGKLELENEKLQVEVTDLQENLAKMRGNEEQIFSIEGDIRRLQGLVTDALQVPGLKLEYSGESSIECFEGLLNKLLENYATLSFEKPVFGSAADGTHTEIAEATFDQARSVSTPDTAESDIAALKKELEEVQREILAVKEERDGYLEKQGSLACEVEALDKKVSELQALLNQEEQKSASVRDKLNIAVRKGKQLVQQRDSLKQNLDEINSEVERLRSEIKIGEGKLAEYEEKFKDLSAYPGRVEALESEILFLRNCLKESEHDLQEKGNTLSLILNVLGNIDVGDDANSGDPVLKLEHIWKVCCDLRADMASLEQEARKSKRAAELLLAELNEVQERNDGLQEELAKSASELATLSKERDLTEAAKLDALSRLEKLSTAHSEFAGLKSGVDQLRRGFHDVSNLLTGVFHQDMEFLHNLVSGIDSCLKSSSAADVVDGPLFTTTGGFITSKSDKENFTLMNSWSDSNMHGRSDDNFIVEIVTYVRHYLQELMVEVGALKEKLDEHSVSLHEKTNNVSKLIAIVRGELTSKNESVDSLKRDLLHMEIVEKEKDKELLLLRRNIGLLFEACTSSVMEMGRRKTELAGNGWAAGDQGMRLKSAEFPVDGLSFGGEEQFHSEECVRTMTDGLLSTVNDFGSLTAEIVEGNQKELKITISKLQKELQEKDIQKERICMELVSQIKGAEAAATSYSMDLQSSKTLVYDLEKQVEVIKGERNLLEQRVKELEDGRATCTDLQERVRSLTDVIAAKDQEIEDLMQALDDEEVQMQGLTFKIKELEKVAEQKNLDLENLEASRGKVMKKLSVTVSKFDELHHLSANLLAEVEKLQSQLQDRDAEISFLRQEVTRCTNDVLVASQTSNKRNSDEIHELLTWFDMNIARVVVHNAYLRDKNNDNESEHKEIFKKKIDCIISELEDLQAVAESKDTLLQVERSKVEELTLKGESLEKSLHEKESRLNLLEGVGDSGRGTSMTSEIIEVEPPKNNWAVPGTSIAPQVRSLRKGNSDQVAIAIDMDSEKTSRLDDEEDDKVHGFKSLTTSRIVPRFTRPMTDMVDGLWVSCERTLMRQPALRLGIILFTFGWDARWAPSPNYDYAFIGVLSWKLNLLFFLLPRCG</sequence>
<name>A0A6J5W9Z3_PRUAR</name>
<evidence type="ECO:0000256" key="1">
    <source>
        <dbReference type="SAM" id="Coils"/>
    </source>
</evidence>
<feature type="coiled-coil region" evidence="1">
    <location>
        <begin position="2438"/>
        <end position="2472"/>
    </location>
</feature>
<feature type="coiled-coil region" evidence="1">
    <location>
        <begin position="2109"/>
        <end position="2157"/>
    </location>
</feature>
<dbReference type="Proteomes" id="UP000507222">
    <property type="component" value="Unassembled WGS sequence"/>
</dbReference>
<evidence type="ECO:0000313" key="4">
    <source>
        <dbReference type="EMBL" id="CAB4297131.1"/>
    </source>
</evidence>
<evidence type="ECO:0000256" key="2">
    <source>
        <dbReference type="SAM" id="MobiDB-lite"/>
    </source>
</evidence>
<dbReference type="OrthoDB" id="649641at2759"/>
<evidence type="ECO:0000313" key="5">
    <source>
        <dbReference type="Proteomes" id="UP000507222"/>
    </source>
</evidence>
<accession>A0A6J5W9Z3</accession>
<evidence type="ECO:0000313" key="6">
    <source>
        <dbReference type="Proteomes" id="UP000507245"/>
    </source>
</evidence>
<dbReference type="PANTHER" id="PTHR43939:SF50">
    <property type="entry name" value="NUCLEOPORIN"/>
    <property type="match status" value="1"/>
</dbReference>
<feature type="coiled-coil region" evidence="1">
    <location>
        <begin position="641"/>
        <end position="696"/>
    </location>
</feature>
<keyword evidence="1" id="KW-0175">Coiled coil</keyword>
<reference evidence="4 5" key="2">
    <citation type="submission" date="2020-05" db="EMBL/GenBank/DDBJ databases">
        <authorList>
            <person name="Campoy J."/>
            <person name="Schneeberger K."/>
            <person name="Spophaly S."/>
        </authorList>
    </citation>
    <scope>NUCLEOTIDE SEQUENCE [LARGE SCALE GENOMIC DNA]</scope>
    <source>
        <strain evidence="4">PruArmRojPasFocal</strain>
    </source>
</reference>
<dbReference type="Proteomes" id="UP000507245">
    <property type="component" value="Unassembled WGS sequence"/>
</dbReference>
<feature type="coiled-coil region" evidence="1">
    <location>
        <begin position="1466"/>
        <end position="1539"/>
    </location>
</feature>
<evidence type="ECO:0000313" key="3">
    <source>
        <dbReference type="EMBL" id="CAB4266573.1"/>
    </source>
</evidence>
<feature type="region of interest" description="Disordered" evidence="2">
    <location>
        <begin position="455"/>
        <end position="477"/>
    </location>
</feature>
<gene>
    <name evidence="3" type="ORF">CURHAP_LOCUS8914</name>
    <name evidence="4" type="ORF">ORAREDHAP_LOCUS8885</name>
</gene>
<feature type="coiled-coil region" evidence="1">
    <location>
        <begin position="2498"/>
        <end position="2640"/>
    </location>
</feature>
<organism evidence="4 6">
    <name type="scientific">Prunus armeniaca</name>
    <name type="common">Apricot</name>
    <name type="synonym">Armeniaca vulgaris</name>
    <dbReference type="NCBI Taxonomy" id="36596"/>
    <lineage>
        <taxon>Eukaryota</taxon>
        <taxon>Viridiplantae</taxon>
        <taxon>Streptophyta</taxon>
        <taxon>Embryophyta</taxon>
        <taxon>Tracheophyta</taxon>
        <taxon>Spermatophyta</taxon>
        <taxon>Magnoliopsida</taxon>
        <taxon>eudicotyledons</taxon>
        <taxon>Gunneridae</taxon>
        <taxon>Pentapetalae</taxon>
        <taxon>rosids</taxon>
        <taxon>fabids</taxon>
        <taxon>Rosales</taxon>
        <taxon>Rosaceae</taxon>
        <taxon>Amygdaloideae</taxon>
        <taxon>Amygdaleae</taxon>
        <taxon>Prunus</taxon>
    </lineage>
</organism>